<evidence type="ECO:0000313" key="1">
    <source>
        <dbReference type="EMBL" id="ASB89177.1"/>
    </source>
</evidence>
<name>A0ABM6LIK4_9BACI</name>
<protein>
    <submittedName>
        <fullName evidence="1">Uncharacterized protein</fullName>
    </submittedName>
</protein>
<gene>
    <name evidence="1" type="ORF">S101395_02670</name>
</gene>
<organism evidence="1 2">
    <name type="scientific">Bacillus sonorensis</name>
    <dbReference type="NCBI Taxonomy" id="119858"/>
    <lineage>
        <taxon>Bacteria</taxon>
        <taxon>Bacillati</taxon>
        <taxon>Bacillota</taxon>
        <taxon>Bacilli</taxon>
        <taxon>Bacillales</taxon>
        <taxon>Bacillaceae</taxon>
        <taxon>Bacillus</taxon>
    </lineage>
</organism>
<reference evidence="1 2" key="1">
    <citation type="submission" date="2017-06" db="EMBL/GenBank/DDBJ databases">
        <title>Genome sequence of Bacillus sonorensis strain SRCM101395.</title>
        <authorList>
            <person name="Cho S.H."/>
        </authorList>
    </citation>
    <scope>NUCLEOTIDE SEQUENCE [LARGE SCALE GENOMIC DNA]</scope>
    <source>
        <strain evidence="1 2">SRCM101395</strain>
    </source>
</reference>
<dbReference type="GeneID" id="92853378"/>
<sequence length="42" mass="4326">MKKTIAIASTVILAGLVAFGVSTGKIAIQQGEHVQVAEKAVF</sequence>
<accession>A0ABM6LIK4</accession>
<proteinExistence type="predicted"/>
<dbReference type="Proteomes" id="UP000196877">
    <property type="component" value="Chromosome"/>
</dbReference>
<dbReference type="EMBL" id="CP021920">
    <property type="protein sequence ID" value="ASB89177.1"/>
    <property type="molecule type" value="Genomic_DNA"/>
</dbReference>
<keyword evidence="2" id="KW-1185">Reference proteome</keyword>
<evidence type="ECO:0000313" key="2">
    <source>
        <dbReference type="Proteomes" id="UP000196877"/>
    </source>
</evidence>
<dbReference type="RefSeq" id="WP_255131167.1">
    <property type="nucleotide sequence ID" value="NZ_BORD01000006.1"/>
</dbReference>